<feature type="region of interest" description="Disordered" evidence="5">
    <location>
        <begin position="57"/>
        <end position="79"/>
    </location>
</feature>
<evidence type="ECO:0000256" key="6">
    <source>
        <dbReference type="SAM" id="Phobius"/>
    </source>
</evidence>
<keyword evidence="3 6" id="KW-1133">Transmembrane helix</keyword>
<dbReference type="EMBL" id="BAABWN010000004">
    <property type="protein sequence ID" value="GAA6167649.1"/>
    <property type="molecule type" value="Genomic_DNA"/>
</dbReference>
<evidence type="ECO:0000313" key="8">
    <source>
        <dbReference type="Proteomes" id="UP001465153"/>
    </source>
</evidence>
<protein>
    <recommendedName>
        <fullName evidence="9">Protein TolA</fullName>
    </recommendedName>
</protein>
<evidence type="ECO:0008006" key="9">
    <source>
        <dbReference type="Google" id="ProtNLM"/>
    </source>
</evidence>
<sequence length="272" mass="31248">MRTALAKPGLMVSISVSVIFHGILIYLVALGWEETKQSEVRNPPRVVQATIVELTQKAPTQATKPKEEPKPKKIDLTKKKREAELAEKKRQAQIAEKKRQKELEEKKKREAKKKAEEKRKQEELAKAEALKRQKALEEELERVEQERLQQQLQEEIEAAEAAERALIAEQQAEATAQSYVALISQRIEQFWSRPPSARTGMRCELLIQLVPTGRVVNVSIASSSGNSAFDRSAEQAVLKAEQFRELQQLEPEVFERYFRELRIVFNPQDLRL</sequence>
<proteinExistence type="predicted"/>
<keyword evidence="2 6" id="KW-0812">Transmembrane</keyword>
<name>A0ABQ0A7M2_9GAMM</name>
<dbReference type="Pfam" id="PF13103">
    <property type="entry name" value="TonB_2"/>
    <property type="match status" value="1"/>
</dbReference>
<evidence type="ECO:0000256" key="4">
    <source>
        <dbReference type="ARBA" id="ARBA00023136"/>
    </source>
</evidence>
<evidence type="ECO:0000256" key="2">
    <source>
        <dbReference type="ARBA" id="ARBA00022692"/>
    </source>
</evidence>
<evidence type="ECO:0000256" key="1">
    <source>
        <dbReference type="ARBA" id="ARBA00004167"/>
    </source>
</evidence>
<gene>
    <name evidence="7" type="ORF">NBRC116591_14590</name>
</gene>
<dbReference type="Gene3D" id="3.30.1150.10">
    <property type="match status" value="1"/>
</dbReference>
<dbReference type="RefSeq" id="WP_353302256.1">
    <property type="nucleotide sequence ID" value="NZ_BAABWN010000004.1"/>
</dbReference>
<comment type="caution">
    <text evidence="7">The sequence shown here is derived from an EMBL/GenBank/DDBJ whole genome shotgun (WGS) entry which is preliminary data.</text>
</comment>
<comment type="subcellular location">
    <subcellularLocation>
        <location evidence="1">Membrane</location>
        <topology evidence="1">Single-pass membrane protein</topology>
    </subcellularLocation>
</comment>
<dbReference type="InterPro" id="IPR006260">
    <property type="entry name" value="TonB/TolA_C"/>
</dbReference>
<evidence type="ECO:0000313" key="7">
    <source>
        <dbReference type="EMBL" id="GAA6167649.1"/>
    </source>
</evidence>
<feature type="compositionally biased region" description="Basic and acidic residues" evidence="5">
    <location>
        <begin position="64"/>
        <end position="79"/>
    </location>
</feature>
<feature type="transmembrane region" description="Helical" evidence="6">
    <location>
        <begin position="12"/>
        <end position="32"/>
    </location>
</feature>
<reference evidence="7 8" key="1">
    <citation type="submission" date="2024-04" db="EMBL/GenBank/DDBJ databases">
        <title>Draft genome sequence of Sessilibacter corallicola NBRC 116591.</title>
        <authorList>
            <person name="Miyakawa T."/>
            <person name="Kusuya Y."/>
            <person name="Miura T."/>
        </authorList>
    </citation>
    <scope>NUCLEOTIDE SEQUENCE [LARGE SCALE GENOMIC DNA]</scope>
    <source>
        <strain evidence="7 8">KU-00831-HH</strain>
    </source>
</reference>
<evidence type="ECO:0000256" key="3">
    <source>
        <dbReference type="ARBA" id="ARBA00022989"/>
    </source>
</evidence>
<evidence type="ECO:0000256" key="5">
    <source>
        <dbReference type="SAM" id="MobiDB-lite"/>
    </source>
</evidence>
<keyword evidence="8" id="KW-1185">Reference proteome</keyword>
<dbReference type="NCBIfam" id="TIGR01352">
    <property type="entry name" value="tonB_Cterm"/>
    <property type="match status" value="1"/>
</dbReference>
<feature type="region of interest" description="Disordered" evidence="5">
    <location>
        <begin position="91"/>
        <end position="120"/>
    </location>
</feature>
<keyword evidence="4 6" id="KW-0472">Membrane</keyword>
<accession>A0ABQ0A7M2</accession>
<dbReference type="SUPFAM" id="SSF74653">
    <property type="entry name" value="TolA/TonB C-terminal domain"/>
    <property type="match status" value="1"/>
</dbReference>
<organism evidence="7 8">
    <name type="scientific">Sessilibacter corallicola</name>
    <dbReference type="NCBI Taxonomy" id="2904075"/>
    <lineage>
        <taxon>Bacteria</taxon>
        <taxon>Pseudomonadati</taxon>
        <taxon>Pseudomonadota</taxon>
        <taxon>Gammaproteobacteria</taxon>
        <taxon>Cellvibrionales</taxon>
        <taxon>Cellvibrionaceae</taxon>
        <taxon>Sessilibacter</taxon>
    </lineage>
</organism>
<dbReference type="Proteomes" id="UP001465153">
    <property type="component" value="Unassembled WGS sequence"/>
</dbReference>